<reference evidence="14 15" key="1">
    <citation type="submission" date="2015-06" db="EMBL/GenBank/DDBJ databases">
        <title>Expansion of signal transduction pathways in fungi by whole-genome duplication.</title>
        <authorList>
            <consortium name="DOE Joint Genome Institute"/>
            <person name="Corrochano L.M."/>
            <person name="Kuo A."/>
            <person name="Marcet-Houben M."/>
            <person name="Polaino S."/>
            <person name="Salamov A."/>
            <person name="Villalobos J.M."/>
            <person name="Alvarez M.I."/>
            <person name="Avalos J."/>
            <person name="Benito E.P."/>
            <person name="Benoit I."/>
            <person name="Burger G."/>
            <person name="Camino L.P."/>
            <person name="Canovas D."/>
            <person name="Cerda-Olmedo E."/>
            <person name="Cheng J.-F."/>
            <person name="Dominguez A."/>
            <person name="Elias M."/>
            <person name="Eslava A.P."/>
            <person name="Glaser F."/>
            <person name="Grimwood J."/>
            <person name="Gutierrez G."/>
            <person name="Heitman J."/>
            <person name="Henrissat B."/>
            <person name="Iturriaga E.A."/>
            <person name="Lang B.F."/>
            <person name="Lavin J.L."/>
            <person name="Lee S."/>
            <person name="Li W."/>
            <person name="Lindquist E."/>
            <person name="Lopez-Garcia S."/>
            <person name="Luque E.M."/>
            <person name="Marcos A.T."/>
            <person name="Martin J."/>
            <person name="Mccluskey K."/>
            <person name="Medina H.R."/>
            <person name="Miralles-Duran A."/>
            <person name="Miyazaki A."/>
            <person name="Munoz-Torres E."/>
            <person name="Oguiza J.A."/>
            <person name="Ohm R."/>
            <person name="Olmedo M."/>
            <person name="Orejas M."/>
            <person name="Ortiz-Castellanos L."/>
            <person name="Pisabarro A.G."/>
            <person name="Rodriguez-Romero J."/>
            <person name="Ruiz-Herrera J."/>
            <person name="Ruiz-Vazquez R."/>
            <person name="Sanz C."/>
            <person name="Schackwitz W."/>
            <person name="Schmutz J."/>
            <person name="Shahriari M."/>
            <person name="Shelest E."/>
            <person name="Silva-Franco F."/>
            <person name="Soanes D."/>
            <person name="Syed K."/>
            <person name="Tagua V.G."/>
            <person name="Talbot N.J."/>
            <person name="Thon M."/>
            <person name="De Vries R.P."/>
            <person name="Wiebenga A."/>
            <person name="Yadav J.S."/>
            <person name="Braun E.L."/>
            <person name="Baker S."/>
            <person name="Garre V."/>
            <person name="Horwitz B."/>
            <person name="Torres-Martinez S."/>
            <person name="Idnurm A."/>
            <person name="Herrera-Estrella A."/>
            <person name="Gabaldon T."/>
            <person name="Grigoriev I.V."/>
        </authorList>
    </citation>
    <scope>NUCLEOTIDE SEQUENCE [LARGE SCALE GENOMIC DNA]</scope>
    <source>
        <strain evidence="14 15">CBS 277.49</strain>
    </source>
</reference>
<keyword evidence="7 12" id="KW-1133">Transmembrane helix</keyword>
<evidence type="ECO:0000256" key="3">
    <source>
        <dbReference type="ARBA" id="ARBA00009295"/>
    </source>
</evidence>
<dbReference type="SMART" id="SM01117">
    <property type="entry name" value="Cyt-b5"/>
    <property type="match status" value="1"/>
</dbReference>
<evidence type="ECO:0000256" key="9">
    <source>
        <dbReference type="ARBA" id="ARBA00023004"/>
    </source>
</evidence>
<comment type="pathway">
    <text evidence="2">Lipid metabolism.</text>
</comment>
<keyword evidence="9" id="KW-0408">Iron</keyword>
<dbReference type="STRING" id="747725.A0A162R522"/>
<keyword evidence="5 12" id="KW-0812">Transmembrane</keyword>
<gene>
    <name evidence="14" type="ORF">MUCCIDRAFT_105367</name>
</gene>
<dbReference type="GO" id="GO:0020037">
    <property type="term" value="F:heme binding"/>
    <property type="evidence" value="ECO:0007669"/>
    <property type="project" value="InterPro"/>
</dbReference>
<evidence type="ECO:0000256" key="11">
    <source>
        <dbReference type="ARBA" id="ARBA00023136"/>
    </source>
</evidence>
<keyword evidence="15" id="KW-1185">Reference proteome</keyword>
<evidence type="ECO:0000256" key="8">
    <source>
        <dbReference type="ARBA" id="ARBA00023002"/>
    </source>
</evidence>
<feature type="transmembrane region" description="Helical" evidence="12">
    <location>
        <begin position="327"/>
        <end position="349"/>
    </location>
</feature>
<dbReference type="GO" id="GO:0016717">
    <property type="term" value="F:oxidoreductase activity, acting on paired donors, with oxidation of a pair of donors resulting in the reduction of molecular oxygen to two molecules of water"/>
    <property type="evidence" value="ECO:0007669"/>
    <property type="project" value="TreeGrafter"/>
</dbReference>
<comment type="similarity">
    <text evidence="3">Belongs to the fatty acid desaturase type 1 family.</text>
</comment>
<dbReference type="VEuPathDB" id="FungiDB:MUCCIDRAFT_105367"/>
<proteinExistence type="inferred from homology"/>
<evidence type="ECO:0000313" key="15">
    <source>
        <dbReference type="Proteomes" id="UP000077051"/>
    </source>
</evidence>
<dbReference type="InterPro" id="IPR012171">
    <property type="entry name" value="Fatty_acid_desaturase"/>
</dbReference>
<evidence type="ECO:0000256" key="4">
    <source>
        <dbReference type="ARBA" id="ARBA00022617"/>
    </source>
</evidence>
<dbReference type="GO" id="GO:0006629">
    <property type="term" value="P:lipid metabolic process"/>
    <property type="evidence" value="ECO:0007669"/>
    <property type="project" value="UniProtKB-KW"/>
</dbReference>
<dbReference type="PROSITE" id="PS50255">
    <property type="entry name" value="CYTOCHROME_B5_2"/>
    <property type="match status" value="1"/>
</dbReference>
<evidence type="ECO:0000256" key="2">
    <source>
        <dbReference type="ARBA" id="ARBA00005189"/>
    </source>
</evidence>
<evidence type="ECO:0000256" key="7">
    <source>
        <dbReference type="ARBA" id="ARBA00022989"/>
    </source>
</evidence>
<dbReference type="Pfam" id="PF00173">
    <property type="entry name" value="Cyt-b5"/>
    <property type="match status" value="1"/>
</dbReference>
<evidence type="ECO:0000256" key="1">
    <source>
        <dbReference type="ARBA" id="ARBA00004141"/>
    </source>
</evidence>
<evidence type="ECO:0000256" key="5">
    <source>
        <dbReference type="ARBA" id="ARBA00022692"/>
    </source>
</evidence>
<name>A0A162R522_MUCCL</name>
<evidence type="ECO:0000256" key="10">
    <source>
        <dbReference type="ARBA" id="ARBA00023098"/>
    </source>
</evidence>
<feature type="domain" description="Cytochrome b5 heme-binding" evidence="13">
    <location>
        <begin position="19"/>
        <end position="95"/>
    </location>
</feature>
<keyword evidence="8" id="KW-0560">Oxidoreductase</keyword>
<dbReference type="OrthoDB" id="260091at2759"/>
<evidence type="ECO:0000259" key="13">
    <source>
        <dbReference type="PROSITE" id="PS50255"/>
    </source>
</evidence>
<dbReference type="Proteomes" id="UP000077051">
    <property type="component" value="Unassembled WGS sequence"/>
</dbReference>
<dbReference type="Pfam" id="PF00487">
    <property type="entry name" value="FA_desaturase"/>
    <property type="match status" value="1"/>
</dbReference>
<keyword evidence="6" id="KW-0479">Metal-binding</keyword>
<dbReference type="PANTHER" id="PTHR19353">
    <property type="entry name" value="FATTY ACID DESATURASE 2"/>
    <property type="match status" value="1"/>
</dbReference>
<dbReference type="InterPro" id="IPR018506">
    <property type="entry name" value="Cyt_B5_heme-BS"/>
</dbReference>
<dbReference type="PIRSF" id="PIRSF015921">
    <property type="entry name" value="FA_sphinglp_des"/>
    <property type="match status" value="1"/>
</dbReference>
<dbReference type="CDD" id="cd03506">
    <property type="entry name" value="Delta6-FADS-like"/>
    <property type="match status" value="1"/>
</dbReference>
<dbReference type="PROSITE" id="PS00191">
    <property type="entry name" value="CYTOCHROME_B5_1"/>
    <property type="match status" value="1"/>
</dbReference>
<keyword evidence="4" id="KW-0349">Heme</keyword>
<evidence type="ECO:0000256" key="12">
    <source>
        <dbReference type="SAM" id="Phobius"/>
    </source>
</evidence>
<accession>A0A162R522</accession>
<evidence type="ECO:0000313" key="14">
    <source>
        <dbReference type="EMBL" id="OAD08400.1"/>
    </source>
</evidence>
<comment type="subcellular location">
    <subcellularLocation>
        <location evidence="1">Membrane</location>
        <topology evidence="1">Multi-pass membrane protein</topology>
    </subcellularLocation>
</comment>
<evidence type="ECO:0000256" key="6">
    <source>
        <dbReference type="ARBA" id="ARBA00022723"/>
    </source>
</evidence>
<comment type="caution">
    <text evidence="14">The sequence shown here is derived from an EMBL/GenBank/DDBJ whole genome shotgun (WGS) entry which is preliminary data.</text>
</comment>
<protein>
    <recommendedName>
        <fullName evidence="13">Cytochrome b5 heme-binding domain-containing protein</fullName>
    </recommendedName>
</protein>
<dbReference type="AlphaFoldDB" id="A0A162R522"/>
<dbReference type="InterPro" id="IPR005804">
    <property type="entry name" value="FA_desaturase_dom"/>
</dbReference>
<dbReference type="InterPro" id="IPR001199">
    <property type="entry name" value="Cyt_B5-like_heme/steroid-bd"/>
</dbReference>
<sequence length="524" mass="60894">MPPNTVADRLLSSTSTRPSNIVTEEKFQELIKQGDAVFIYEQKVYRVNNFLAKHPGGEAALRSALGRDVTDEIRTMHPPQVYEKMINLYCIGDYMPDVIRPASMKQHHTFTKPTEDNKPVLTATWEGGFTVQAYDDAIQDLHKHHAHDLRKDAVLQKDLNGDQIRMAYRKLEAELYKRGLFKCNYWKYAQEGCRYTLLIFLSLWFTLRGTETWHYMAGAVFMAMFWHQLVFTAHDAGHNEITGKSEIDHVIGVIIANFIGGLSLGWWKDNHNVHHIVTNHPEHDPDIQHVPFMAITTKFFNNIYSTYYKRVLPFDAASRFFIRHQHYLYYLILSFGRFNLHRLSFAYLLTCKNVRTRTLELVGISFFFVWFGSLLSTLPTWNIRIAYIMVSYMLTFPLHVQITLSHFGMSTEDRGPDEPFPAKMLRTTMDVDCPEWLDWFHGGLQYQAVHHLFPRLPRHNLRQCVPLVKKFCDEVGLHYYMYNFSTGNGVVLGTLKSVADQVGFMNEVAKSNAEIWANEKEHAH</sequence>
<keyword evidence="11 12" id="KW-0472">Membrane</keyword>
<feature type="transmembrane region" description="Helical" evidence="12">
    <location>
        <begin position="361"/>
        <end position="379"/>
    </location>
</feature>
<dbReference type="Gene3D" id="3.10.120.10">
    <property type="entry name" value="Cytochrome b5-like heme/steroid binding domain"/>
    <property type="match status" value="1"/>
</dbReference>
<dbReference type="InterPro" id="IPR036400">
    <property type="entry name" value="Cyt_B5-like_heme/steroid_sf"/>
</dbReference>
<organism evidence="14 15">
    <name type="scientific">Mucor lusitanicus CBS 277.49</name>
    <dbReference type="NCBI Taxonomy" id="747725"/>
    <lineage>
        <taxon>Eukaryota</taxon>
        <taxon>Fungi</taxon>
        <taxon>Fungi incertae sedis</taxon>
        <taxon>Mucoromycota</taxon>
        <taxon>Mucoromycotina</taxon>
        <taxon>Mucoromycetes</taxon>
        <taxon>Mucorales</taxon>
        <taxon>Mucorineae</taxon>
        <taxon>Mucoraceae</taxon>
        <taxon>Mucor</taxon>
    </lineage>
</organism>
<dbReference type="PANTHER" id="PTHR19353:SF30">
    <property type="entry name" value="DELTA 8-(E)-SPHINGOLIPID DESATURASE"/>
    <property type="match status" value="1"/>
</dbReference>
<dbReference type="EMBL" id="AMYB01000001">
    <property type="protein sequence ID" value="OAD08400.1"/>
    <property type="molecule type" value="Genomic_DNA"/>
</dbReference>
<keyword evidence="10" id="KW-0443">Lipid metabolism</keyword>
<dbReference type="GO" id="GO:0016020">
    <property type="term" value="C:membrane"/>
    <property type="evidence" value="ECO:0007669"/>
    <property type="project" value="UniProtKB-SubCell"/>
</dbReference>
<dbReference type="GO" id="GO:0046872">
    <property type="term" value="F:metal ion binding"/>
    <property type="evidence" value="ECO:0007669"/>
    <property type="project" value="UniProtKB-KW"/>
</dbReference>
<dbReference type="SUPFAM" id="SSF55856">
    <property type="entry name" value="Cytochrome b5-like heme/steroid binding domain"/>
    <property type="match status" value="1"/>
</dbReference>